<evidence type="ECO:0000256" key="12">
    <source>
        <dbReference type="RuleBase" id="RU366059"/>
    </source>
</evidence>
<gene>
    <name evidence="14" type="primary">sdaAB</name>
    <name evidence="14" type="ORF">VF724_03965</name>
</gene>
<evidence type="ECO:0000256" key="8">
    <source>
        <dbReference type="ARBA" id="ARBA00023014"/>
    </source>
</evidence>
<comment type="caution">
    <text evidence="14">The sequence shown here is derived from an EMBL/GenBank/DDBJ whole genome shotgun (WGS) entry which is preliminary data.</text>
</comment>
<dbReference type="Proteomes" id="UP001310386">
    <property type="component" value="Unassembled WGS sequence"/>
</dbReference>
<evidence type="ECO:0000256" key="2">
    <source>
        <dbReference type="ARBA" id="ARBA00004742"/>
    </source>
</evidence>
<evidence type="ECO:0000256" key="10">
    <source>
        <dbReference type="ARBA" id="ARBA00049406"/>
    </source>
</evidence>
<evidence type="ECO:0000256" key="3">
    <source>
        <dbReference type="ARBA" id="ARBA00008636"/>
    </source>
</evidence>
<evidence type="ECO:0000256" key="4">
    <source>
        <dbReference type="ARBA" id="ARBA00022432"/>
    </source>
</evidence>
<dbReference type="Pfam" id="PF01842">
    <property type="entry name" value="ACT"/>
    <property type="match status" value="1"/>
</dbReference>
<evidence type="ECO:0000256" key="7">
    <source>
        <dbReference type="ARBA" id="ARBA00023004"/>
    </source>
</evidence>
<dbReference type="SUPFAM" id="SSF55021">
    <property type="entry name" value="ACT-like"/>
    <property type="match status" value="1"/>
</dbReference>
<comment type="cofactor">
    <cofactor evidence="1 12">
        <name>[4Fe-4S] cluster</name>
        <dbReference type="ChEBI" id="CHEBI:49883"/>
    </cofactor>
</comment>
<evidence type="ECO:0000259" key="13">
    <source>
        <dbReference type="PROSITE" id="PS51671"/>
    </source>
</evidence>
<comment type="pathway">
    <text evidence="2 11">Carbohydrate biosynthesis; gluconeogenesis.</text>
</comment>
<dbReference type="Gene3D" id="3.30.1330.90">
    <property type="entry name" value="D-3-phosphoglycerate dehydrogenase, domain 3"/>
    <property type="match status" value="1"/>
</dbReference>
<sequence length="221" mass="24483">MRYRSMFDIIGPAMIGPSSSHTAGANRIGQLARQIYGKTPSQIGITFYGSFAETYQGHGTDRAVIAGLLGMKTDDERIRNALEIAREQNIQFSFHRGSLEGIHPNSVRIELGDAGESLNAVGISLGGGRIELIELNDYNIRLSGDYPTLVLEHVDQVGVIRDLARLLAEHGINISHMEVDRKQRAGQAIAVIEMDQMIDEELLRQIEETKPIFMVKQLEVV</sequence>
<keyword evidence="4 11" id="KW-0312">Gluconeogenesis</keyword>
<keyword evidence="8 11" id="KW-0411">Iron-sulfur</keyword>
<dbReference type="EMBL" id="JAYJLD010000004">
    <property type="protein sequence ID" value="MEB3100811.1"/>
    <property type="molecule type" value="Genomic_DNA"/>
</dbReference>
<dbReference type="GO" id="GO:0003941">
    <property type="term" value="F:L-serine ammonia-lyase activity"/>
    <property type="evidence" value="ECO:0007669"/>
    <property type="project" value="UniProtKB-EC"/>
</dbReference>
<keyword evidence="5 11" id="KW-0004">4Fe-4S</keyword>
<evidence type="ECO:0000313" key="14">
    <source>
        <dbReference type="EMBL" id="MEB3100811.1"/>
    </source>
</evidence>
<comment type="similarity">
    <text evidence="3 11 12">Belongs to the iron-sulfur dependent L-serine dehydratase family.</text>
</comment>
<proteinExistence type="inferred from homology"/>
<dbReference type="NCBIfam" id="TIGR00719">
    <property type="entry name" value="sda_beta"/>
    <property type="match status" value="1"/>
</dbReference>
<evidence type="ECO:0000256" key="1">
    <source>
        <dbReference type="ARBA" id="ARBA00001966"/>
    </source>
</evidence>
<evidence type="ECO:0000256" key="11">
    <source>
        <dbReference type="PIRNR" id="PIRNR036692"/>
    </source>
</evidence>
<feature type="domain" description="ACT" evidence="13">
    <location>
        <begin position="148"/>
        <end position="221"/>
    </location>
</feature>
<dbReference type="InterPro" id="IPR002912">
    <property type="entry name" value="ACT_dom"/>
</dbReference>
<dbReference type="Gene3D" id="3.30.70.260">
    <property type="match status" value="1"/>
</dbReference>
<reference evidence="14" key="1">
    <citation type="submission" date="2023-12" db="EMBL/GenBank/DDBJ databases">
        <title>Fervidustalea candida gen. nov., sp. nov., a novel member of the family Paenibacillaceae isolated from a geothermal area.</title>
        <authorList>
            <person name="Li W.-J."/>
            <person name="Jiao J.-Y."/>
            <person name="Chen Y."/>
        </authorList>
    </citation>
    <scope>NUCLEOTIDE SEQUENCE</scope>
    <source>
        <strain evidence="14">SYSU GA230002</strain>
    </source>
</reference>
<organism evidence="14 15">
    <name type="scientific">Ferviditalea candida</name>
    <dbReference type="NCBI Taxonomy" id="3108399"/>
    <lineage>
        <taxon>Bacteria</taxon>
        <taxon>Bacillati</taxon>
        <taxon>Bacillota</taxon>
        <taxon>Bacilli</taxon>
        <taxon>Bacillales</taxon>
        <taxon>Paenibacillaceae</taxon>
        <taxon>Ferviditalea</taxon>
    </lineage>
</organism>
<name>A0ABU5ZE82_9BACL</name>
<dbReference type="RefSeq" id="WP_371752928.1">
    <property type="nucleotide sequence ID" value="NZ_JAYJLD010000004.1"/>
</dbReference>
<keyword evidence="6 11" id="KW-0479">Metal-binding</keyword>
<dbReference type="CDD" id="cd04903">
    <property type="entry name" value="ACT_LSD"/>
    <property type="match status" value="1"/>
</dbReference>
<dbReference type="InterPro" id="IPR029009">
    <property type="entry name" value="ASB_dom_sf"/>
</dbReference>
<keyword evidence="15" id="KW-1185">Reference proteome</keyword>
<dbReference type="InterPro" id="IPR051318">
    <property type="entry name" value="Fe-S_L-Ser"/>
</dbReference>
<evidence type="ECO:0000256" key="9">
    <source>
        <dbReference type="ARBA" id="ARBA00023239"/>
    </source>
</evidence>
<evidence type="ECO:0000256" key="6">
    <source>
        <dbReference type="ARBA" id="ARBA00022723"/>
    </source>
</evidence>
<evidence type="ECO:0000256" key="5">
    <source>
        <dbReference type="ARBA" id="ARBA00022485"/>
    </source>
</evidence>
<dbReference type="Pfam" id="PF03315">
    <property type="entry name" value="SDH_beta"/>
    <property type="match status" value="1"/>
</dbReference>
<evidence type="ECO:0000313" key="15">
    <source>
        <dbReference type="Proteomes" id="UP001310386"/>
    </source>
</evidence>
<dbReference type="PROSITE" id="PS51671">
    <property type="entry name" value="ACT"/>
    <property type="match status" value="1"/>
</dbReference>
<dbReference type="InterPro" id="IPR005131">
    <property type="entry name" value="Ser_deHydtase_bsu"/>
</dbReference>
<dbReference type="SUPFAM" id="SSF143548">
    <property type="entry name" value="Serine metabolism enzymes domain"/>
    <property type="match status" value="1"/>
</dbReference>
<keyword evidence="9 11" id="KW-0456">Lyase</keyword>
<dbReference type="InterPro" id="IPR004643">
    <property type="entry name" value="Fe-S_L-Ser_bsu"/>
</dbReference>
<protein>
    <recommendedName>
        <fullName evidence="11">L-serine deaminase</fullName>
    </recommendedName>
</protein>
<dbReference type="InterPro" id="IPR045865">
    <property type="entry name" value="ACT-like_dom_sf"/>
</dbReference>
<keyword evidence="7 11" id="KW-0408">Iron</keyword>
<accession>A0ABU5ZE82</accession>
<dbReference type="PANTHER" id="PTHR30182:SF12">
    <property type="entry name" value="L-SERINE DEHYDRATASE, BETA CHAIN-RELATED"/>
    <property type="match status" value="1"/>
</dbReference>
<dbReference type="PIRSF" id="PIRSF036692">
    <property type="entry name" value="SDH_B"/>
    <property type="match status" value="1"/>
</dbReference>
<comment type="catalytic activity">
    <reaction evidence="10 11 12">
        <text>L-serine = pyruvate + NH4(+)</text>
        <dbReference type="Rhea" id="RHEA:19169"/>
        <dbReference type="ChEBI" id="CHEBI:15361"/>
        <dbReference type="ChEBI" id="CHEBI:28938"/>
        <dbReference type="ChEBI" id="CHEBI:33384"/>
        <dbReference type="EC" id="4.3.1.17"/>
    </reaction>
</comment>
<dbReference type="PANTHER" id="PTHR30182">
    <property type="entry name" value="L-SERINE DEHYDRATASE"/>
    <property type="match status" value="1"/>
</dbReference>